<evidence type="ECO:0000313" key="3">
    <source>
        <dbReference type="Proteomes" id="UP000315295"/>
    </source>
</evidence>
<feature type="compositionally biased region" description="Basic and acidic residues" evidence="1">
    <location>
        <begin position="38"/>
        <end position="62"/>
    </location>
</feature>
<proteinExistence type="predicted"/>
<protein>
    <submittedName>
        <fullName evidence="2">Uncharacterized protein</fullName>
    </submittedName>
</protein>
<evidence type="ECO:0000313" key="2">
    <source>
        <dbReference type="EMBL" id="TQE09022.1"/>
    </source>
</evidence>
<organism evidence="2 3">
    <name type="scientific">Malus baccata</name>
    <name type="common">Siberian crab apple</name>
    <name type="synonym">Pyrus baccata</name>
    <dbReference type="NCBI Taxonomy" id="106549"/>
    <lineage>
        <taxon>Eukaryota</taxon>
        <taxon>Viridiplantae</taxon>
        <taxon>Streptophyta</taxon>
        <taxon>Embryophyta</taxon>
        <taxon>Tracheophyta</taxon>
        <taxon>Spermatophyta</taxon>
        <taxon>Magnoliopsida</taxon>
        <taxon>eudicotyledons</taxon>
        <taxon>Gunneridae</taxon>
        <taxon>Pentapetalae</taxon>
        <taxon>rosids</taxon>
        <taxon>fabids</taxon>
        <taxon>Rosales</taxon>
        <taxon>Rosaceae</taxon>
        <taxon>Amygdaloideae</taxon>
        <taxon>Maleae</taxon>
        <taxon>Malus</taxon>
    </lineage>
</organism>
<dbReference type="EMBL" id="VIEB01000062">
    <property type="protein sequence ID" value="TQE09022.1"/>
    <property type="molecule type" value="Genomic_DNA"/>
</dbReference>
<sequence length="127" mass="14251">MPEPPLKLLVRNRLLGIFPDCSPSTALEVPIISTSYASREDTTSARRTKEANENDASKHVETRSTNTCADHPLLLQKQKYLISSGLKAKVSHIMLFPYHFLCPCSCLQSKEKGSNQSEPEIKRPIRN</sequence>
<dbReference type="AlphaFoldDB" id="A0A540NDB2"/>
<reference evidence="2 3" key="1">
    <citation type="journal article" date="2019" name="G3 (Bethesda)">
        <title>Sequencing of a Wild Apple (Malus baccata) Genome Unravels the Differences Between Cultivated and Wild Apple Species Regarding Disease Resistance and Cold Tolerance.</title>
        <authorList>
            <person name="Chen X."/>
        </authorList>
    </citation>
    <scope>NUCLEOTIDE SEQUENCE [LARGE SCALE GENOMIC DNA]</scope>
    <source>
        <strain evidence="3">cv. Shandingzi</strain>
        <tissue evidence="2">Leaves</tissue>
    </source>
</reference>
<gene>
    <name evidence="2" type="ORF">C1H46_005405</name>
</gene>
<name>A0A540NDB2_MALBA</name>
<comment type="caution">
    <text evidence="2">The sequence shown here is derived from an EMBL/GenBank/DDBJ whole genome shotgun (WGS) entry which is preliminary data.</text>
</comment>
<evidence type="ECO:0000256" key="1">
    <source>
        <dbReference type="SAM" id="MobiDB-lite"/>
    </source>
</evidence>
<keyword evidence="3" id="KW-1185">Reference proteome</keyword>
<feature type="region of interest" description="Disordered" evidence="1">
    <location>
        <begin position="37"/>
        <end position="64"/>
    </location>
</feature>
<accession>A0A540NDB2</accession>
<dbReference type="Proteomes" id="UP000315295">
    <property type="component" value="Unassembled WGS sequence"/>
</dbReference>